<protein>
    <submittedName>
        <fullName evidence="1">Asparagine amidohydrolase</fullName>
    </submittedName>
</protein>
<dbReference type="Proteomes" id="UP000414233">
    <property type="component" value="Unassembled WGS sequence"/>
</dbReference>
<dbReference type="PANTHER" id="PTHR42110:SF1">
    <property type="entry name" value="L-ASPARAGINASE, PUTATIVE (AFU_ORTHOLOGUE AFUA_3G11890)-RELATED"/>
    <property type="match status" value="1"/>
</dbReference>
<dbReference type="Pfam" id="PF06089">
    <property type="entry name" value="Asparaginase_II"/>
    <property type="match status" value="1"/>
</dbReference>
<organism evidence="1 2">
    <name type="scientific">Pandoraea terrae</name>
    <dbReference type="NCBI Taxonomy" id="1537710"/>
    <lineage>
        <taxon>Bacteria</taxon>
        <taxon>Pseudomonadati</taxon>
        <taxon>Pseudomonadota</taxon>
        <taxon>Betaproteobacteria</taxon>
        <taxon>Burkholderiales</taxon>
        <taxon>Burkholderiaceae</taxon>
        <taxon>Pandoraea</taxon>
    </lineage>
</organism>
<gene>
    <name evidence="1" type="ORF">PTE30175_04360</name>
</gene>
<dbReference type="OrthoDB" id="9780674at2"/>
<accession>A0A5E4YEM4</accession>
<dbReference type="PANTHER" id="PTHR42110">
    <property type="entry name" value="L-ASPARAGINASE, PUTATIVE (AFU_ORTHOLOGUE AFUA_3G11890)-RELATED"/>
    <property type="match status" value="1"/>
</dbReference>
<reference evidence="1 2" key="1">
    <citation type="submission" date="2019-08" db="EMBL/GenBank/DDBJ databases">
        <authorList>
            <person name="Peeters C."/>
        </authorList>
    </citation>
    <scope>NUCLEOTIDE SEQUENCE [LARGE SCALE GENOMIC DNA]</scope>
    <source>
        <strain evidence="1 2">LMG 30175</strain>
    </source>
</reference>
<dbReference type="AlphaFoldDB" id="A0A5E4YEM4"/>
<name>A0A5E4YEM4_9BURK</name>
<dbReference type="EMBL" id="CABPRZ010000023">
    <property type="protein sequence ID" value="VVE46950.1"/>
    <property type="molecule type" value="Genomic_DNA"/>
</dbReference>
<keyword evidence="1" id="KW-0378">Hydrolase</keyword>
<proteinExistence type="predicted"/>
<sequence>MTLAPLVEVTRGAGSVDTVECIHYGSVAVVDAAGRLRYAAGDPSFLTFSRSTLKPFQALPFVEGGGVSHFDLTSAELALLCASHSGEAFHLDGVRSLLTKSGCDEHHLQCGCHTPTYYSAVGKRPPANLKPTPLHHNCSGKHAGFLAYCAQYGLPLESYLDPAHPLQMAIRKRVGSVVGMDGNDLPLGIDGCSAPNYALPLERLAAAYARLAASEGDALSTLFAAMTAHPEMVSGTNRNDLAFMRMAPGDWVAKIGADGVQTIGIRSAGLGIAIKVVDGNMRALYTAAVSVLQQLGYVDAPENTGLAPWALPLVTNARGTRTGVVRPVVKLKRV</sequence>
<evidence type="ECO:0000313" key="1">
    <source>
        <dbReference type="EMBL" id="VVE46950.1"/>
    </source>
</evidence>
<dbReference type="InterPro" id="IPR010349">
    <property type="entry name" value="Asparaginase_II"/>
</dbReference>
<keyword evidence="2" id="KW-1185">Reference proteome</keyword>
<evidence type="ECO:0000313" key="2">
    <source>
        <dbReference type="Proteomes" id="UP000414233"/>
    </source>
</evidence>
<dbReference type="GO" id="GO:0016787">
    <property type="term" value="F:hydrolase activity"/>
    <property type="evidence" value="ECO:0007669"/>
    <property type="project" value="UniProtKB-KW"/>
</dbReference>
<dbReference type="RefSeq" id="WP_150699145.1">
    <property type="nucleotide sequence ID" value="NZ_CABPRZ010000023.1"/>
</dbReference>